<feature type="region of interest" description="Disordered" evidence="1">
    <location>
        <begin position="252"/>
        <end position="327"/>
    </location>
</feature>
<gene>
    <name evidence="2" type="ORF">X777_03275</name>
</gene>
<dbReference type="Proteomes" id="UP000053097">
    <property type="component" value="Unassembled WGS sequence"/>
</dbReference>
<feature type="compositionally biased region" description="Basic and acidic residues" evidence="1">
    <location>
        <begin position="287"/>
        <end position="302"/>
    </location>
</feature>
<evidence type="ECO:0000256" key="1">
    <source>
        <dbReference type="SAM" id="MobiDB-lite"/>
    </source>
</evidence>
<protein>
    <submittedName>
        <fullName evidence="2">Uncharacterized protein</fullName>
    </submittedName>
</protein>
<accession>A0A026WKN8</accession>
<name>A0A026WKN8_OOCBI</name>
<dbReference type="OrthoDB" id="6657230at2759"/>
<organism evidence="2 3">
    <name type="scientific">Ooceraea biroi</name>
    <name type="common">Clonal raider ant</name>
    <name type="synonym">Cerapachys biroi</name>
    <dbReference type="NCBI Taxonomy" id="2015173"/>
    <lineage>
        <taxon>Eukaryota</taxon>
        <taxon>Metazoa</taxon>
        <taxon>Ecdysozoa</taxon>
        <taxon>Arthropoda</taxon>
        <taxon>Hexapoda</taxon>
        <taxon>Insecta</taxon>
        <taxon>Pterygota</taxon>
        <taxon>Neoptera</taxon>
        <taxon>Endopterygota</taxon>
        <taxon>Hymenoptera</taxon>
        <taxon>Apocrita</taxon>
        <taxon>Aculeata</taxon>
        <taxon>Formicoidea</taxon>
        <taxon>Formicidae</taxon>
        <taxon>Dorylinae</taxon>
        <taxon>Ooceraea</taxon>
    </lineage>
</organism>
<feature type="compositionally biased region" description="Polar residues" evidence="1">
    <location>
        <begin position="271"/>
        <end position="286"/>
    </location>
</feature>
<dbReference type="AlphaFoldDB" id="A0A026WKN8"/>
<feature type="compositionally biased region" description="Basic and acidic residues" evidence="1">
    <location>
        <begin position="316"/>
        <end position="327"/>
    </location>
</feature>
<dbReference type="OMA" id="DIRHALY"/>
<dbReference type="EMBL" id="KK107161">
    <property type="protein sequence ID" value="EZA56597.1"/>
    <property type="molecule type" value="Genomic_DNA"/>
</dbReference>
<reference evidence="2 3" key="1">
    <citation type="journal article" date="2014" name="Curr. Biol.">
        <title>The genome of the clonal raider ant Cerapachys biroi.</title>
        <authorList>
            <person name="Oxley P.R."/>
            <person name="Ji L."/>
            <person name="Fetter-Pruneda I."/>
            <person name="McKenzie S.K."/>
            <person name="Li C."/>
            <person name="Hu H."/>
            <person name="Zhang G."/>
            <person name="Kronauer D.J."/>
        </authorList>
    </citation>
    <scope>NUCLEOTIDE SEQUENCE [LARGE SCALE GENOMIC DNA]</scope>
</reference>
<proteinExistence type="predicted"/>
<evidence type="ECO:0000313" key="3">
    <source>
        <dbReference type="Proteomes" id="UP000053097"/>
    </source>
</evidence>
<keyword evidence="3" id="KW-1185">Reference proteome</keyword>
<sequence length="327" mass="35986">MSQSEQGGSAQCEKDMSTSKSSSMLRLNQEGRRGSADWQDHGDTDSEVSENDFLTKGAFLLTPSHELSMEKAATICEKMNFRGAFSLTKTATGILFKFSNIEDFQAVYKKGFHKVTGARFYKKVAIPCRPAKIFTVYVLDVPEELPEDDIRHALYKYRSIVEVTRLPLNTGTVLKAINDKLKSDAQSLNEPATIYTGPPVIRVTLASVEETSMLLSRGLDFYGATYFPTETPHPAAQPLAKYKNNRLQQIATSGEPCNKTAKKLTRPPASTPNSSAATTVTAIDSSGESREDATARRTLRPDDNDDDDANAGYLDRNSDSDTSRSRS</sequence>
<feature type="region of interest" description="Disordered" evidence="1">
    <location>
        <begin position="1"/>
        <end position="49"/>
    </location>
</feature>
<feature type="compositionally biased region" description="Basic and acidic residues" evidence="1">
    <location>
        <begin position="29"/>
        <end position="44"/>
    </location>
</feature>
<evidence type="ECO:0000313" key="2">
    <source>
        <dbReference type="EMBL" id="EZA56597.1"/>
    </source>
</evidence>